<feature type="transmembrane region" description="Helical" evidence="1">
    <location>
        <begin position="24"/>
        <end position="47"/>
    </location>
</feature>
<proteinExistence type="predicted"/>
<accession>A0A5D3B7S5</accession>
<gene>
    <name evidence="2" type="ORF">B9479_000306</name>
</gene>
<protein>
    <recommendedName>
        <fullName evidence="4">Major facilitator superfamily (MFS) profile domain-containing protein</fullName>
    </recommendedName>
</protein>
<keyword evidence="1" id="KW-1133">Transmembrane helix</keyword>
<keyword evidence="1" id="KW-0812">Transmembrane</keyword>
<evidence type="ECO:0000313" key="3">
    <source>
        <dbReference type="Proteomes" id="UP000322245"/>
    </source>
</evidence>
<dbReference type="SUPFAM" id="SSF103473">
    <property type="entry name" value="MFS general substrate transporter"/>
    <property type="match status" value="1"/>
</dbReference>
<sequence>MAPAGLEVTMVSRHVKGLSEIHQFGAYQIAFAVATSMGTIVGGQLYVRLEKGWTAVIWFAFGSAIVSMPLYFFFSGNQSMADGVV</sequence>
<name>A0A5D3B7S5_9TREE</name>
<organism evidence="2 3">
    <name type="scientific">Cryptococcus floricola</name>
    <dbReference type="NCBI Taxonomy" id="2591691"/>
    <lineage>
        <taxon>Eukaryota</taxon>
        <taxon>Fungi</taxon>
        <taxon>Dikarya</taxon>
        <taxon>Basidiomycota</taxon>
        <taxon>Agaricomycotina</taxon>
        <taxon>Tremellomycetes</taxon>
        <taxon>Tremellales</taxon>
        <taxon>Cryptococcaceae</taxon>
        <taxon>Cryptococcus</taxon>
    </lineage>
</organism>
<evidence type="ECO:0000313" key="2">
    <source>
        <dbReference type="EMBL" id="TYJ58874.1"/>
    </source>
</evidence>
<dbReference type="AlphaFoldDB" id="A0A5D3B7S5"/>
<reference evidence="2 3" key="1">
    <citation type="submission" date="2017-05" db="EMBL/GenBank/DDBJ databases">
        <title>The Genome Sequence of Tsuchiyaea wingfieldii DSM 27421.</title>
        <authorList>
            <person name="Cuomo C."/>
            <person name="Passer A."/>
            <person name="Billmyre B."/>
            <person name="Heitman J."/>
        </authorList>
    </citation>
    <scope>NUCLEOTIDE SEQUENCE [LARGE SCALE GENOMIC DNA]</scope>
    <source>
        <strain evidence="2 3">DSM 27421</strain>
    </source>
</reference>
<evidence type="ECO:0008006" key="4">
    <source>
        <dbReference type="Google" id="ProtNLM"/>
    </source>
</evidence>
<keyword evidence="1" id="KW-0472">Membrane</keyword>
<dbReference type="EMBL" id="NIDF01000002">
    <property type="protein sequence ID" value="TYJ58874.1"/>
    <property type="molecule type" value="Genomic_DNA"/>
</dbReference>
<dbReference type="Proteomes" id="UP000322245">
    <property type="component" value="Unassembled WGS sequence"/>
</dbReference>
<comment type="caution">
    <text evidence="2">The sequence shown here is derived from an EMBL/GenBank/DDBJ whole genome shotgun (WGS) entry which is preliminary data.</text>
</comment>
<keyword evidence="3" id="KW-1185">Reference proteome</keyword>
<evidence type="ECO:0000256" key="1">
    <source>
        <dbReference type="SAM" id="Phobius"/>
    </source>
</evidence>
<feature type="transmembrane region" description="Helical" evidence="1">
    <location>
        <begin position="53"/>
        <end position="74"/>
    </location>
</feature>
<dbReference type="InterPro" id="IPR036259">
    <property type="entry name" value="MFS_trans_sf"/>
</dbReference>